<gene>
    <name evidence="3" type="ORF">mRhiFer1_009737</name>
</gene>
<comment type="caution">
    <text evidence="3">The sequence shown here is derived from an EMBL/GenBank/DDBJ whole genome shotgun (WGS) entry which is preliminary data.</text>
</comment>
<sequence>MIISLSFMQLSLLTVNKGFGCCELVSAAVGFDEIDFTVFYTPFIFGYTCISLVLFLHLMVSHMICHSRPDVVRSSSPGPRPFGLGNGSHRVVPKPAALALPGTLTTNMSSSPLTQIYLIRTSSGGLLESVIIKLF</sequence>
<evidence type="ECO:0000256" key="2">
    <source>
        <dbReference type="SAM" id="SignalP"/>
    </source>
</evidence>
<evidence type="ECO:0000313" key="4">
    <source>
        <dbReference type="Proteomes" id="UP000585614"/>
    </source>
</evidence>
<proteinExistence type="predicted"/>
<protein>
    <submittedName>
        <fullName evidence="3">Uncharacterized protein</fullName>
    </submittedName>
</protein>
<dbReference type="Proteomes" id="UP000585614">
    <property type="component" value="Unassembled WGS sequence"/>
</dbReference>
<keyword evidence="1" id="KW-0472">Membrane</keyword>
<keyword evidence="2" id="KW-0732">Signal</keyword>
<evidence type="ECO:0000313" key="3">
    <source>
        <dbReference type="EMBL" id="KAF6371998.1"/>
    </source>
</evidence>
<evidence type="ECO:0000256" key="1">
    <source>
        <dbReference type="SAM" id="Phobius"/>
    </source>
</evidence>
<dbReference type="EMBL" id="JACAGC010000004">
    <property type="protein sequence ID" value="KAF6371998.1"/>
    <property type="molecule type" value="Genomic_DNA"/>
</dbReference>
<keyword evidence="1" id="KW-1133">Transmembrane helix</keyword>
<dbReference type="AlphaFoldDB" id="A0A7J7ZD43"/>
<accession>A0A7J7ZD43</accession>
<reference evidence="3 4" key="1">
    <citation type="journal article" date="2020" name="Nature">
        <title>Six reference-quality genomes reveal evolution of bat adaptations.</title>
        <authorList>
            <person name="Jebb D."/>
            <person name="Huang Z."/>
            <person name="Pippel M."/>
            <person name="Hughes G.M."/>
            <person name="Lavrichenko K."/>
            <person name="Devanna P."/>
            <person name="Winkler S."/>
            <person name="Jermiin L.S."/>
            <person name="Skirmuntt E.C."/>
            <person name="Katzourakis A."/>
            <person name="Burkitt-Gray L."/>
            <person name="Ray D.A."/>
            <person name="Sullivan K.A.M."/>
            <person name="Roscito J.G."/>
            <person name="Kirilenko B.M."/>
            <person name="Davalos L.M."/>
            <person name="Corthals A.P."/>
            <person name="Power M.L."/>
            <person name="Jones G."/>
            <person name="Ransome R.D."/>
            <person name="Dechmann D.K.N."/>
            <person name="Locatelli A.G."/>
            <person name="Puechmaille S.J."/>
            <person name="Fedrigo O."/>
            <person name="Jarvis E.D."/>
            <person name="Hiller M."/>
            <person name="Vernes S.C."/>
            <person name="Myers E.W."/>
            <person name="Teeling E.C."/>
        </authorList>
    </citation>
    <scope>NUCLEOTIDE SEQUENCE [LARGE SCALE GENOMIC DNA]</scope>
    <source>
        <strain evidence="3">MRhiFer1</strain>
        <tissue evidence="3">Lung</tissue>
    </source>
</reference>
<keyword evidence="1" id="KW-0812">Transmembrane</keyword>
<organism evidence="3 4">
    <name type="scientific">Rhinolophus ferrumequinum</name>
    <name type="common">Greater horseshoe bat</name>
    <dbReference type="NCBI Taxonomy" id="59479"/>
    <lineage>
        <taxon>Eukaryota</taxon>
        <taxon>Metazoa</taxon>
        <taxon>Chordata</taxon>
        <taxon>Craniata</taxon>
        <taxon>Vertebrata</taxon>
        <taxon>Euteleostomi</taxon>
        <taxon>Mammalia</taxon>
        <taxon>Eutheria</taxon>
        <taxon>Laurasiatheria</taxon>
        <taxon>Chiroptera</taxon>
        <taxon>Yinpterochiroptera</taxon>
        <taxon>Rhinolophoidea</taxon>
        <taxon>Rhinolophidae</taxon>
        <taxon>Rhinolophinae</taxon>
        <taxon>Rhinolophus</taxon>
    </lineage>
</organism>
<name>A0A7J7ZD43_RHIFE</name>
<feature type="transmembrane region" description="Helical" evidence="1">
    <location>
        <begin position="37"/>
        <end position="60"/>
    </location>
</feature>
<feature type="chain" id="PRO_5029451258" evidence="2">
    <location>
        <begin position="19"/>
        <end position="135"/>
    </location>
</feature>
<feature type="signal peptide" evidence="2">
    <location>
        <begin position="1"/>
        <end position="18"/>
    </location>
</feature>